<dbReference type="AlphaFoldDB" id="A0A381QJN7"/>
<dbReference type="InterPro" id="IPR013094">
    <property type="entry name" value="AB_hydrolase_3"/>
</dbReference>
<feature type="domain" description="Alpha/beta hydrolase fold-3" evidence="3">
    <location>
        <begin position="53"/>
        <end position="259"/>
    </location>
</feature>
<organism evidence="4">
    <name type="scientific">marine metagenome</name>
    <dbReference type="NCBI Taxonomy" id="408172"/>
    <lineage>
        <taxon>unclassified sequences</taxon>
        <taxon>metagenomes</taxon>
        <taxon>ecological metagenomes</taxon>
    </lineage>
</organism>
<keyword evidence="2" id="KW-0378">Hydrolase</keyword>
<sequence length="284" mass="31387">MEPIEARNLDLIEQECPEVKGVVEIGADGPFGPIPMYDYTPIGAPENKALPAIIFYHGGGWVIGSRDGHDSLCRYLSNATGCRVFSVGYRLAPEFKFPVPIDESFTALKFISDNSEELNIDKSKIVVAGDSAGGNIAAVMSLMAREEKDLNVSYQLLIYPATDASKERASYEENGKGFLLEKEGMRWFYKHYLTNDKDRKDWRVSPILAPDLSNLPPSYVITVAADPLRDEGRDYVEALREAGNEVEHIEYDDVIHAFFSWPLAMNCAKKAADAAGKAVKKAVG</sequence>
<dbReference type="PANTHER" id="PTHR48081">
    <property type="entry name" value="AB HYDROLASE SUPERFAMILY PROTEIN C4A8.06C"/>
    <property type="match status" value="1"/>
</dbReference>
<accession>A0A381QJN7</accession>
<proteinExistence type="inferred from homology"/>
<evidence type="ECO:0000256" key="1">
    <source>
        <dbReference type="ARBA" id="ARBA00010515"/>
    </source>
</evidence>
<evidence type="ECO:0000259" key="3">
    <source>
        <dbReference type="Pfam" id="PF07859"/>
    </source>
</evidence>
<dbReference type="InterPro" id="IPR050300">
    <property type="entry name" value="GDXG_lipolytic_enzyme"/>
</dbReference>
<dbReference type="PROSITE" id="PS01174">
    <property type="entry name" value="LIPASE_GDXG_SER"/>
    <property type="match status" value="1"/>
</dbReference>
<evidence type="ECO:0000256" key="2">
    <source>
        <dbReference type="ARBA" id="ARBA00022801"/>
    </source>
</evidence>
<dbReference type="EMBL" id="UINC01001392">
    <property type="protein sequence ID" value="SUZ79556.1"/>
    <property type="molecule type" value="Genomic_DNA"/>
</dbReference>
<protein>
    <recommendedName>
        <fullName evidence="3">Alpha/beta hydrolase fold-3 domain-containing protein</fullName>
    </recommendedName>
</protein>
<dbReference type="InterPro" id="IPR029058">
    <property type="entry name" value="AB_hydrolase_fold"/>
</dbReference>
<dbReference type="GO" id="GO:0016787">
    <property type="term" value="F:hydrolase activity"/>
    <property type="evidence" value="ECO:0007669"/>
    <property type="project" value="UniProtKB-KW"/>
</dbReference>
<gene>
    <name evidence="4" type="ORF">METZ01_LOCUS32410</name>
</gene>
<dbReference type="InterPro" id="IPR033140">
    <property type="entry name" value="Lipase_GDXG_put_SER_AS"/>
</dbReference>
<dbReference type="SUPFAM" id="SSF53474">
    <property type="entry name" value="alpha/beta-Hydrolases"/>
    <property type="match status" value="1"/>
</dbReference>
<reference evidence="4" key="1">
    <citation type="submission" date="2018-05" db="EMBL/GenBank/DDBJ databases">
        <authorList>
            <person name="Lanie J.A."/>
            <person name="Ng W.-L."/>
            <person name="Kazmierczak K.M."/>
            <person name="Andrzejewski T.M."/>
            <person name="Davidsen T.M."/>
            <person name="Wayne K.J."/>
            <person name="Tettelin H."/>
            <person name="Glass J.I."/>
            <person name="Rusch D."/>
            <person name="Podicherti R."/>
            <person name="Tsui H.-C.T."/>
            <person name="Winkler M.E."/>
        </authorList>
    </citation>
    <scope>NUCLEOTIDE SEQUENCE</scope>
</reference>
<dbReference type="Pfam" id="PF07859">
    <property type="entry name" value="Abhydrolase_3"/>
    <property type="match status" value="1"/>
</dbReference>
<dbReference type="PANTHER" id="PTHR48081:SF8">
    <property type="entry name" value="ALPHA_BETA HYDROLASE FOLD-3 DOMAIN-CONTAINING PROTEIN-RELATED"/>
    <property type="match status" value="1"/>
</dbReference>
<name>A0A381QJN7_9ZZZZ</name>
<comment type="similarity">
    <text evidence="1">Belongs to the 'GDXG' lipolytic enzyme family.</text>
</comment>
<dbReference type="Gene3D" id="3.40.50.1820">
    <property type="entry name" value="alpha/beta hydrolase"/>
    <property type="match status" value="1"/>
</dbReference>
<evidence type="ECO:0000313" key="4">
    <source>
        <dbReference type="EMBL" id="SUZ79556.1"/>
    </source>
</evidence>